<name>A0AA35TLI4_GEOBA</name>
<comment type="caution">
    <text evidence="1">The sequence shown here is derived from an EMBL/GenBank/DDBJ whole genome shotgun (WGS) entry which is preliminary data.</text>
</comment>
<keyword evidence="1" id="KW-0346">Stress response</keyword>
<dbReference type="SUPFAM" id="SSF53067">
    <property type="entry name" value="Actin-like ATPase domain"/>
    <property type="match status" value="3"/>
</dbReference>
<dbReference type="AlphaFoldDB" id="A0AA35TLI4"/>
<dbReference type="Gene3D" id="3.30.420.40">
    <property type="match status" value="3"/>
</dbReference>
<proteinExistence type="predicted"/>
<protein>
    <submittedName>
        <fullName evidence="1">Heat shock 70 kDa protein 12A</fullName>
    </submittedName>
</protein>
<dbReference type="PANTHER" id="PTHR14187:SF5">
    <property type="entry name" value="HEAT SHOCK 70 KDA PROTEIN 12A"/>
    <property type="match status" value="1"/>
</dbReference>
<evidence type="ECO:0000313" key="2">
    <source>
        <dbReference type="Proteomes" id="UP001174909"/>
    </source>
</evidence>
<dbReference type="Gene3D" id="3.90.640.10">
    <property type="entry name" value="Actin, Chain A, domain 4"/>
    <property type="match status" value="1"/>
</dbReference>
<gene>
    <name evidence="1" type="ORF">GBAR_LOCUS27729</name>
</gene>
<accession>A0AA35TLI4</accession>
<keyword evidence="2" id="KW-1185">Reference proteome</keyword>
<dbReference type="Proteomes" id="UP001174909">
    <property type="component" value="Unassembled WGS sequence"/>
</dbReference>
<reference evidence="1" key="1">
    <citation type="submission" date="2023-03" db="EMBL/GenBank/DDBJ databases">
        <authorList>
            <person name="Steffen K."/>
            <person name="Cardenas P."/>
        </authorList>
    </citation>
    <scope>NUCLEOTIDE SEQUENCE</scope>
</reference>
<evidence type="ECO:0000313" key="1">
    <source>
        <dbReference type="EMBL" id="CAI8050495.1"/>
    </source>
</evidence>
<dbReference type="EMBL" id="CASHTH010003872">
    <property type="protein sequence ID" value="CAI8050495.1"/>
    <property type="molecule type" value="Genomic_DNA"/>
</dbReference>
<dbReference type="InterPro" id="IPR043129">
    <property type="entry name" value="ATPase_NBD"/>
</dbReference>
<dbReference type="PANTHER" id="PTHR14187">
    <property type="entry name" value="ALPHA KINASE/ELONGATION FACTOR 2 KINASE"/>
    <property type="match status" value="1"/>
</dbReference>
<organism evidence="1 2">
    <name type="scientific">Geodia barretti</name>
    <name type="common">Barrett's horny sponge</name>
    <dbReference type="NCBI Taxonomy" id="519541"/>
    <lineage>
        <taxon>Eukaryota</taxon>
        <taxon>Metazoa</taxon>
        <taxon>Porifera</taxon>
        <taxon>Demospongiae</taxon>
        <taxon>Heteroscleromorpha</taxon>
        <taxon>Tetractinellida</taxon>
        <taxon>Astrophorina</taxon>
        <taxon>Geodiidae</taxon>
        <taxon>Geodia</taxon>
    </lineage>
</organism>
<sequence length="720" mass="81365">MQTINREMKVKGKNGKEYFLVEVIAHILKYLKDELIKKMKRADWALNATDFDWVITVPAIWRARGKQMMREAGYKAGLCSRECCPALEAAVGRVPEHVLEDHPDKLSLALEPESAAIFCQNMMERQASSFCSPESPYRVASYLIVDIGGGTVDISAHHVVRDPEPHIKVIHPPTGNDCGGTKVNQEFAKFLQSLVKDDGFSRFLCTADEQKNAKNRVYLNELFNENFEKQKMVFSDAHEECSSNMLLIELPTPFIQEYIDDLNEGAGLCSNVSCGKLKEVSERQFIHMPEEENPDKLSLVLEPEAAAFYCQNISAIQRASHCNVKGSFKSDSYVVIDVGGGTVDIVAYQVCKFPEPHMEVLHEPTGGAWGGRRVNLEFKNFLQNLAGDIGFTQYINMASEKRCAKHCAELDEIVEENFEAQKTIFGDNDLNRDAKITVHLNFSFLKTYESELEKKIQDMHIQKIEHATIDDSDLRITYEKVQLFFDPIVDGIIECVAKVFSDVPDAYTVYLVGGFGGCQYIYNKLCARFGEKYKFITPEGRNHAVVKGAAMMKKTPQFLNARRVDATYGIETSIPFENGKHDELYRVPATVEGEPDMCSNIFTTFVEKGDVVSAQDVYMMSFTPERKDQRYMKVMIYTSLEKDVWYTTGKRPSSGESNGTYEDVNMIGELFVPFRAVESDESAEDQIVDVMFDFSGAEIKVTGFHRKSATEVRVVLNFLD</sequence>